<dbReference type="InterPro" id="IPR026749">
    <property type="entry name" value="Tmem135"/>
</dbReference>
<dbReference type="PANTHER" id="PTHR12459:SF15">
    <property type="entry name" value="TRANSMEMBRANE PROTEIN 135"/>
    <property type="match status" value="1"/>
</dbReference>
<dbReference type="EMBL" id="MCBR01009856">
    <property type="protein sequence ID" value="RKF71535.1"/>
    <property type="molecule type" value="Genomic_DNA"/>
</dbReference>
<dbReference type="Proteomes" id="UP000285405">
    <property type="component" value="Unassembled WGS sequence"/>
</dbReference>
<name>A0A420IAL6_9PEZI</name>
<keyword evidence="1" id="KW-1133">Transmembrane helix</keyword>
<organism evidence="2 3">
    <name type="scientific">Golovinomyces cichoracearum</name>
    <dbReference type="NCBI Taxonomy" id="62708"/>
    <lineage>
        <taxon>Eukaryota</taxon>
        <taxon>Fungi</taxon>
        <taxon>Dikarya</taxon>
        <taxon>Ascomycota</taxon>
        <taxon>Pezizomycotina</taxon>
        <taxon>Leotiomycetes</taxon>
        <taxon>Erysiphales</taxon>
        <taxon>Erysiphaceae</taxon>
        <taxon>Golovinomyces</taxon>
    </lineage>
</organism>
<proteinExistence type="predicted"/>
<keyword evidence="1" id="KW-0472">Membrane</keyword>
<evidence type="ECO:0000313" key="2">
    <source>
        <dbReference type="EMBL" id="RKF71535.1"/>
    </source>
</evidence>
<dbReference type="OrthoDB" id="4021778at2759"/>
<protein>
    <submittedName>
        <fullName evidence="2">Putative integral membrane protein</fullName>
    </submittedName>
</protein>
<sequence length="472" mass="53025">MEGTVIKHSRVKALDRTVVHILRPLARAYILGYASSISPRLLGLLLSAINGKKSPKYGQTSAFKSVLQILRGGLELQRFPTFCATLIVIRQIVKRVLPSLSLPLQLRSTRFVSAFLAGWLGLELLHSKGSPKHVQDVIIETPHGPVTKKIRLAGRTIDLTFFAVTRALDIVINDIWSRRKKRLGLAGNKAKLEMLISKLADPLIFSSSCTLIMFAWLYTPDRLPRAYNNWIKSAAAVDMRLLQILRQFRDGTLKYGTEKPDPNTLKEMCKDYKWPIQWSDHVKTIPVPCHVIHLKDGHNCEYHAIARLVRSFFWALKTYLPLNLILVARNPSIKTMKRAIKSAIRSSAFLGTFIALFFYGICLARSRIGPYVLGTSTESRQKIEEGINIGGGCLLCGWSVLVENPSRRRELGLFVAPRAMATIMPRTYSLKNQWKETLAFSLSTAVVFTAVTEKPNRVRGLLGKILQVVLVT</sequence>
<evidence type="ECO:0000256" key="1">
    <source>
        <dbReference type="SAM" id="Phobius"/>
    </source>
</evidence>
<dbReference type="AlphaFoldDB" id="A0A420IAL6"/>
<keyword evidence="1" id="KW-0812">Transmembrane</keyword>
<accession>A0A420IAL6</accession>
<reference evidence="2 3" key="1">
    <citation type="journal article" date="2018" name="BMC Genomics">
        <title>Comparative genome analyses reveal sequence features reflecting distinct modes of host-adaptation between dicot and monocot powdery mildew.</title>
        <authorList>
            <person name="Wu Y."/>
            <person name="Ma X."/>
            <person name="Pan Z."/>
            <person name="Kale S.D."/>
            <person name="Song Y."/>
            <person name="King H."/>
            <person name="Zhang Q."/>
            <person name="Presley C."/>
            <person name="Deng X."/>
            <person name="Wei C.I."/>
            <person name="Xiao S."/>
        </authorList>
    </citation>
    <scope>NUCLEOTIDE SEQUENCE [LARGE SCALE GENOMIC DNA]</scope>
    <source>
        <strain evidence="2">UCSC1</strain>
    </source>
</reference>
<dbReference type="PANTHER" id="PTHR12459">
    <property type="entry name" value="TRANSMEMBRANE PROTEIN 135-RELATED"/>
    <property type="match status" value="1"/>
</dbReference>
<feature type="transmembrane region" description="Helical" evidence="1">
    <location>
        <begin position="199"/>
        <end position="218"/>
    </location>
</feature>
<gene>
    <name evidence="2" type="ORF">GcC1_098021</name>
</gene>
<comment type="caution">
    <text evidence="2">The sequence shown here is derived from an EMBL/GenBank/DDBJ whole genome shotgun (WGS) entry which is preliminary data.</text>
</comment>
<evidence type="ECO:0000313" key="3">
    <source>
        <dbReference type="Proteomes" id="UP000285405"/>
    </source>
</evidence>
<feature type="transmembrane region" description="Helical" evidence="1">
    <location>
        <begin position="348"/>
        <end position="366"/>
    </location>
</feature>